<keyword evidence="3 7" id="KW-0245">EGF-like domain</keyword>
<dbReference type="GO" id="GO:0005509">
    <property type="term" value="F:calcium ion binding"/>
    <property type="evidence" value="ECO:0007669"/>
    <property type="project" value="InterPro"/>
</dbReference>
<keyword evidence="5" id="KW-0677">Repeat</keyword>
<dbReference type="FunFam" id="2.10.25.10:FF:000038">
    <property type="entry name" value="Fibrillin 2"/>
    <property type="match status" value="1"/>
</dbReference>
<dbReference type="FunFam" id="2.10.25.10:FF:000037">
    <property type="entry name" value="Signal peptide, CUB domain and EGF-like domain-containing 2"/>
    <property type="match status" value="1"/>
</dbReference>
<dbReference type="InterPro" id="IPR002919">
    <property type="entry name" value="TIL_dom"/>
</dbReference>
<reference evidence="14" key="1">
    <citation type="journal article" date="2015" name="Nat. Commun.">
        <title>The Lingula genome provides insights into brachiopod evolution and the origin of phosphate biomineralization.</title>
        <authorList>
            <person name="Luo Y.J."/>
            <person name="Takeuchi T."/>
            <person name="Koyanagi R."/>
            <person name="Yamada L."/>
            <person name="Kanda M."/>
            <person name="Khalturina M."/>
            <person name="Fujie M."/>
            <person name="Yamasaki S.I."/>
            <person name="Endo K."/>
            <person name="Satoh N."/>
        </authorList>
    </citation>
    <scope>NUCLEOTIDE SEQUENCE</scope>
</reference>
<dbReference type="AlphaFoldDB" id="A0A1S3H0N9"/>
<evidence type="ECO:0000313" key="13">
    <source>
        <dbReference type="Proteomes" id="UP000085678"/>
    </source>
</evidence>
<dbReference type="SUPFAM" id="SSF57567">
    <property type="entry name" value="Serine protease inhibitors"/>
    <property type="match status" value="1"/>
</dbReference>
<feature type="compositionally biased region" description="Low complexity" evidence="8">
    <location>
        <begin position="376"/>
        <end position="387"/>
    </location>
</feature>
<dbReference type="Pfam" id="PF14670">
    <property type="entry name" value="FXa_inhibition"/>
    <property type="match status" value="3"/>
</dbReference>
<dbReference type="GO" id="GO:0008061">
    <property type="term" value="F:chitin binding"/>
    <property type="evidence" value="ECO:0007669"/>
    <property type="project" value="InterPro"/>
</dbReference>
<feature type="domain" description="Chitin-binding type-2" evidence="12">
    <location>
        <begin position="227"/>
        <end position="287"/>
    </location>
</feature>
<organism evidence="13 14">
    <name type="scientific">Lingula anatina</name>
    <name type="common">Brachiopod</name>
    <name type="synonym">Lingula unguis</name>
    <dbReference type="NCBI Taxonomy" id="7574"/>
    <lineage>
        <taxon>Eukaryota</taxon>
        <taxon>Metazoa</taxon>
        <taxon>Spiralia</taxon>
        <taxon>Lophotrochozoa</taxon>
        <taxon>Brachiopoda</taxon>
        <taxon>Linguliformea</taxon>
        <taxon>Lingulata</taxon>
        <taxon>Lingulida</taxon>
        <taxon>Linguloidea</taxon>
        <taxon>Lingulidae</taxon>
        <taxon>Lingula</taxon>
    </lineage>
</organism>
<dbReference type="PROSITE" id="PS01186">
    <property type="entry name" value="EGF_2"/>
    <property type="match status" value="4"/>
</dbReference>
<evidence type="ECO:0000256" key="6">
    <source>
        <dbReference type="ARBA" id="ARBA00023157"/>
    </source>
</evidence>
<dbReference type="InterPro" id="IPR018097">
    <property type="entry name" value="EGF_Ca-bd_CS"/>
</dbReference>
<dbReference type="InterPro" id="IPR036084">
    <property type="entry name" value="Ser_inhib-like_sf"/>
</dbReference>
<feature type="domain" description="EGF-like" evidence="11">
    <location>
        <begin position="888"/>
        <end position="924"/>
    </location>
</feature>
<dbReference type="FunFam" id="2.10.25.10:FF:000240">
    <property type="entry name" value="Vitamin K-dependent protein S"/>
    <property type="match status" value="2"/>
</dbReference>
<evidence type="ECO:0000256" key="1">
    <source>
        <dbReference type="ARBA" id="ARBA00004613"/>
    </source>
</evidence>
<evidence type="ECO:0000256" key="5">
    <source>
        <dbReference type="ARBA" id="ARBA00022737"/>
    </source>
</evidence>
<dbReference type="SMART" id="SM00104">
    <property type="entry name" value="ANATO"/>
    <property type="match status" value="5"/>
</dbReference>
<comment type="subcellular location">
    <subcellularLocation>
        <location evidence="1">Secreted</location>
    </subcellularLocation>
</comment>
<dbReference type="PROSITE" id="PS00022">
    <property type="entry name" value="EGF_1"/>
    <property type="match status" value="1"/>
</dbReference>
<dbReference type="InterPro" id="IPR000020">
    <property type="entry name" value="Anaphylatoxin/fibulin"/>
</dbReference>
<keyword evidence="13" id="KW-1185">Reference proteome</keyword>
<dbReference type="OrthoDB" id="439917at2759"/>
<protein>
    <submittedName>
        <fullName evidence="14">Fibrillin-1</fullName>
    </submittedName>
</protein>
<keyword evidence="6 7" id="KW-1015">Disulfide bond</keyword>
<sequence>MAMSIRNLLFFIACLGLFSSAKSKLCSELSLKSGFACDRDDMEYRRYFLCVPGLDMPYVYNCASGTYCNDDVTFQCGFTKPNRQEPETTTTTTTTTTSETPIDPCALTICSNGGTPTASGSSCTCRCRPGYTGARCNLDVNECLSNNGGCQQMCRNFWGGHECRCQAGYRLGADGKSCHDIDECQEMYKCDVNAVCQNTPGSYTCKCNAGYVGDGHTCTEIKTEPEPFNCTGKRNLWYPDPESCIVFYQCTNGQLEEMKCGLGYFFNAYTVSCNSATFEINAGKCLADGSRVSEDSDKEKPFVCPGPGYYPHPTECSQYYSCILDSYGKFVKSLMTCPDQFGFDSNPSSFGCVFMLHLSHCDSNGKVIDPTERNATTSGPLTTTTPAPREPCTAGETGEKKVNLEDCRQFYVCTNLEWVLYDCAPGLVYSTARGICDWDVNVDTCDNGNVVTRPPTAVDCADGRESGYYPDLSTCQKFVVCEDGKFLGEFSCAAGTFFDEVGKGCQLIEDMVEKGECRQNGDRIPKEDRFFTCPKDSEQTMFPHPLNCTKFFLCLPTSYSVVNCNEGYAWSTDVCLPIDQVTTCGPNLEYVKDTDSNGTTNKICCEMGKVPSENSCAERAETLSEPCKTAFLDCCTDNDKDGDNDAVKKTCCAMATNPSDRSCADRSASLTEPCKSAFLGCCTDGAQNSEDVKISCCEQGTKPSSRTCAERATSLSEPCKSSFLGCCTDGGDSNAFHKVTCCKLGSNPSDKSCADRSASLIEPCKSSFLGCCNDGDEDNVAATKQKCCDMALAPSDGSCAERAQSLSEPCKSAFLGCCKGPDSGILGGNGTTGSIIIKNATNNTTPEKAGCAVNNGGCSHTCTDADGGVKCSCSAGYVLGSDGKTCEDDDECAVRNGDCSHTCKNNLGGYKCECPSGYELEDDQLTCRGPDPLCYGGQVWKTCGSDCTATCEERDTPSMCTLNCVARCECPPEKPYYHNYRCVDETECPTPGPITNDTTGPIPKLKCPEEPDPRVYLGTKQRACTADMYCGVKEKCCRSKVLGCVCFPGTYDDVPGRMENRTEQVPACPANVPAPTDAEEVLVCMEDAHCDRNHRCCPVTTKGSCFTGKICVKIPVLEDYRL</sequence>
<dbReference type="GO" id="GO:0005576">
    <property type="term" value="C:extracellular region"/>
    <property type="evidence" value="ECO:0007669"/>
    <property type="project" value="UniProtKB-SubCell"/>
</dbReference>
<evidence type="ECO:0000259" key="10">
    <source>
        <dbReference type="PROSITE" id="PS01178"/>
    </source>
</evidence>
<dbReference type="PROSITE" id="PS01187">
    <property type="entry name" value="EGF_CA"/>
    <property type="match status" value="2"/>
</dbReference>
<feature type="domain" description="Chitin-binding type-2" evidence="12">
    <location>
        <begin position="389"/>
        <end position="447"/>
    </location>
</feature>
<dbReference type="KEGG" id="lak:106151139"/>
<dbReference type="InterPro" id="IPR000152">
    <property type="entry name" value="EGF-type_Asp/Asn_hydroxyl_site"/>
</dbReference>
<evidence type="ECO:0000313" key="14">
    <source>
        <dbReference type="RefSeq" id="XP_013379695.1"/>
    </source>
</evidence>
<evidence type="ECO:0000256" key="4">
    <source>
        <dbReference type="ARBA" id="ARBA00022729"/>
    </source>
</evidence>
<dbReference type="InterPro" id="IPR000742">
    <property type="entry name" value="EGF"/>
</dbReference>
<dbReference type="SMART" id="SM00179">
    <property type="entry name" value="EGF_CA"/>
    <property type="match status" value="5"/>
</dbReference>
<feature type="domain" description="Anaphylatoxin-like" evidence="10">
    <location>
        <begin position="681"/>
        <end position="727"/>
    </location>
</feature>
<dbReference type="SMART" id="SM00494">
    <property type="entry name" value="ChtBD2"/>
    <property type="match status" value="5"/>
</dbReference>
<evidence type="ECO:0000256" key="3">
    <source>
        <dbReference type="ARBA" id="ARBA00022536"/>
    </source>
</evidence>
<dbReference type="SUPFAM" id="SSF57196">
    <property type="entry name" value="EGF/Laminin"/>
    <property type="match status" value="5"/>
</dbReference>
<dbReference type="SMART" id="SM00181">
    <property type="entry name" value="EGF"/>
    <property type="match status" value="5"/>
</dbReference>
<keyword evidence="4 9" id="KW-0732">Signal</keyword>
<feature type="region of interest" description="Disordered" evidence="8">
    <location>
        <begin position="372"/>
        <end position="397"/>
    </location>
</feature>
<dbReference type="PROSITE" id="PS50026">
    <property type="entry name" value="EGF_3"/>
    <property type="match status" value="3"/>
</dbReference>
<dbReference type="CDD" id="cd19941">
    <property type="entry name" value="TIL"/>
    <property type="match status" value="1"/>
</dbReference>
<evidence type="ECO:0000256" key="8">
    <source>
        <dbReference type="SAM" id="MobiDB-lite"/>
    </source>
</evidence>
<dbReference type="InterPro" id="IPR001881">
    <property type="entry name" value="EGF-like_Ca-bd_dom"/>
</dbReference>
<dbReference type="GeneID" id="106151139"/>
<accession>A0A1S3H0N9</accession>
<feature type="domain" description="EGF-like" evidence="11">
    <location>
        <begin position="180"/>
        <end position="219"/>
    </location>
</feature>
<feature type="domain" description="Chitin-binding type-2" evidence="12">
    <location>
        <begin position="457"/>
        <end position="519"/>
    </location>
</feature>
<feature type="domain" description="Chitin-binding type-2" evidence="12">
    <location>
        <begin position="301"/>
        <end position="363"/>
    </location>
</feature>
<dbReference type="PROSITE" id="PS00010">
    <property type="entry name" value="ASX_HYDROXYL"/>
    <property type="match status" value="2"/>
</dbReference>
<dbReference type="Pfam" id="PF12947">
    <property type="entry name" value="EGF_3"/>
    <property type="match status" value="1"/>
</dbReference>
<dbReference type="PROSITE" id="PS50940">
    <property type="entry name" value="CHIT_BIND_II"/>
    <property type="match status" value="5"/>
</dbReference>
<dbReference type="InterPro" id="IPR050751">
    <property type="entry name" value="ECM_structural_protein"/>
</dbReference>
<dbReference type="PROSITE" id="PS01178">
    <property type="entry name" value="ANAPHYLATOXIN_2"/>
    <property type="match status" value="1"/>
</dbReference>
<dbReference type="Pfam" id="PF01607">
    <property type="entry name" value="CBM_14"/>
    <property type="match status" value="3"/>
</dbReference>
<feature type="domain" description="EGF-like" evidence="11">
    <location>
        <begin position="101"/>
        <end position="137"/>
    </location>
</feature>
<dbReference type="InParanoid" id="A0A1S3H0N9"/>
<dbReference type="SUPFAM" id="SSF57625">
    <property type="entry name" value="Invertebrate chitin-binding proteins"/>
    <property type="match status" value="5"/>
</dbReference>
<keyword evidence="2" id="KW-0964">Secreted</keyword>
<dbReference type="RefSeq" id="XP_013379695.1">
    <property type="nucleotide sequence ID" value="XM_013524241.1"/>
</dbReference>
<feature type="chain" id="PRO_5010306378" evidence="9">
    <location>
        <begin position="24"/>
        <end position="1122"/>
    </location>
</feature>
<dbReference type="Gene3D" id="2.10.25.10">
    <property type="entry name" value="Laminin"/>
    <property type="match status" value="6"/>
</dbReference>
<feature type="domain" description="Chitin-binding type-2" evidence="12">
    <location>
        <begin position="530"/>
        <end position="586"/>
    </location>
</feature>
<dbReference type="CDD" id="cd00054">
    <property type="entry name" value="EGF_CA"/>
    <property type="match status" value="1"/>
</dbReference>
<feature type="disulfide bond" evidence="7">
    <location>
        <begin position="127"/>
        <end position="136"/>
    </location>
</feature>
<evidence type="ECO:0000256" key="9">
    <source>
        <dbReference type="SAM" id="SignalP"/>
    </source>
</evidence>
<feature type="signal peptide" evidence="9">
    <location>
        <begin position="1"/>
        <end position="23"/>
    </location>
</feature>
<dbReference type="Proteomes" id="UP000085678">
    <property type="component" value="Unplaced"/>
</dbReference>
<dbReference type="Pfam" id="PF01826">
    <property type="entry name" value="TIL"/>
    <property type="match status" value="1"/>
</dbReference>
<dbReference type="PANTHER" id="PTHR24034">
    <property type="entry name" value="EGF-LIKE DOMAIN-CONTAINING PROTEIN"/>
    <property type="match status" value="1"/>
</dbReference>
<evidence type="ECO:0000256" key="2">
    <source>
        <dbReference type="ARBA" id="ARBA00022525"/>
    </source>
</evidence>
<dbReference type="Gene3D" id="1.20.91.20">
    <property type="entry name" value="Anaphylotoxins (complement system)"/>
    <property type="match status" value="1"/>
</dbReference>
<dbReference type="STRING" id="7574.A0A1S3H0N9"/>
<proteinExistence type="predicted"/>
<dbReference type="InterPro" id="IPR024731">
    <property type="entry name" value="NELL2-like_EGF"/>
</dbReference>
<reference evidence="14" key="2">
    <citation type="submission" date="2025-08" db="UniProtKB">
        <authorList>
            <consortium name="RefSeq"/>
        </authorList>
    </citation>
    <scope>IDENTIFICATION</scope>
</reference>
<dbReference type="PANTHER" id="PTHR24034:SF89">
    <property type="entry name" value="COMPLEMENT COMPONENT C1Q RECEPTOR"/>
    <property type="match status" value="1"/>
</dbReference>
<evidence type="ECO:0000256" key="7">
    <source>
        <dbReference type="PROSITE-ProRule" id="PRU00076"/>
    </source>
</evidence>
<comment type="caution">
    <text evidence="7">Lacks conserved residue(s) required for the propagation of feature annotation.</text>
</comment>
<dbReference type="Gene3D" id="2.170.140.10">
    <property type="entry name" value="Chitin binding domain"/>
    <property type="match status" value="4"/>
</dbReference>
<evidence type="ECO:0000259" key="11">
    <source>
        <dbReference type="PROSITE" id="PS50026"/>
    </source>
</evidence>
<dbReference type="InterPro" id="IPR002557">
    <property type="entry name" value="Chitin-bd_dom"/>
</dbReference>
<evidence type="ECO:0000259" key="12">
    <source>
        <dbReference type="PROSITE" id="PS50940"/>
    </source>
</evidence>
<name>A0A1S3H0N9_LINAN</name>
<dbReference type="InterPro" id="IPR036508">
    <property type="entry name" value="Chitin-bd_dom_sf"/>
</dbReference>
<gene>
    <name evidence="14" type="primary">LOC106151139</name>
</gene>